<evidence type="ECO:0000256" key="8">
    <source>
        <dbReference type="ARBA" id="ARBA00023136"/>
    </source>
</evidence>
<evidence type="ECO:0000256" key="6">
    <source>
        <dbReference type="ARBA" id="ARBA00022840"/>
    </source>
</evidence>
<keyword evidence="2" id="KW-0813">Transport</keyword>
<dbReference type="SMART" id="SM00382">
    <property type="entry name" value="AAA"/>
    <property type="match status" value="1"/>
</dbReference>
<keyword evidence="6 12" id="KW-0067">ATP-binding</keyword>
<evidence type="ECO:0000256" key="3">
    <source>
        <dbReference type="ARBA" id="ARBA00022475"/>
    </source>
</evidence>
<gene>
    <name evidence="12" type="ORF">A8F95_10265</name>
</gene>
<keyword evidence="7 9" id="KW-1133">Transmembrane helix</keyword>
<dbReference type="Pfam" id="PF00664">
    <property type="entry name" value="ABC_membrane"/>
    <property type="match status" value="1"/>
</dbReference>
<dbReference type="InterPro" id="IPR036640">
    <property type="entry name" value="ABC1_TM_sf"/>
</dbReference>
<feature type="transmembrane region" description="Helical" evidence="9">
    <location>
        <begin position="248"/>
        <end position="268"/>
    </location>
</feature>
<dbReference type="PROSITE" id="PS00211">
    <property type="entry name" value="ABC_TRANSPORTER_1"/>
    <property type="match status" value="1"/>
</dbReference>
<accession>A0A1B9AMD1</accession>
<keyword evidence="4 9" id="KW-0812">Transmembrane</keyword>
<feature type="transmembrane region" description="Helical" evidence="9">
    <location>
        <begin position="160"/>
        <end position="178"/>
    </location>
</feature>
<feature type="transmembrane region" description="Helical" evidence="9">
    <location>
        <begin position="18"/>
        <end position="39"/>
    </location>
</feature>
<evidence type="ECO:0000259" key="11">
    <source>
        <dbReference type="PROSITE" id="PS50929"/>
    </source>
</evidence>
<dbReference type="Proteomes" id="UP000092578">
    <property type="component" value="Unassembled WGS sequence"/>
</dbReference>
<dbReference type="PANTHER" id="PTHR43394:SF1">
    <property type="entry name" value="ATP-BINDING CASSETTE SUB-FAMILY B MEMBER 10, MITOCHONDRIAL"/>
    <property type="match status" value="1"/>
</dbReference>
<evidence type="ECO:0000256" key="2">
    <source>
        <dbReference type="ARBA" id="ARBA00022448"/>
    </source>
</evidence>
<dbReference type="InterPro" id="IPR027417">
    <property type="entry name" value="P-loop_NTPase"/>
</dbReference>
<dbReference type="PROSITE" id="PS50929">
    <property type="entry name" value="ABC_TM1F"/>
    <property type="match status" value="1"/>
</dbReference>
<dbReference type="AlphaFoldDB" id="A0A1B9AMD1"/>
<keyword evidence="8 9" id="KW-0472">Membrane</keyword>
<dbReference type="GO" id="GO:0016887">
    <property type="term" value="F:ATP hydrolysis activity"/>
    <property type="evidence" value="ECO:0007669"/>
    <property type="project" value="InterPro"/>
</dbReference>
<dbReference type="RefSeq" id="WP_065411037.1">
    <property type="nucleotide sequence ID" value="NZ_MAYT01000027.1"/>
</dbReference>
<dbReference type="FunFam" id="3.40.50.300:FF:000221">
    <property type="entry name" value="Multidrug ABC transporter ATP-binding protein"/>
    <property type="match status" value="1"/>
</dbReference>
<feature type="domain" description="ABC transporter" evidence="10">
    <location>
        <begin position="338"/>
        <end position="571"/>
    </location>
</feature>
<keyword evidence="13" id="KW-1185">Reference proteome</keyword>
<evidence type="ECO:0000256" key="9">
    <source>
        <dbReference type="SAM" id="Phobius"/>
    </source>
</evidence>
<dbReference type="PROSITE" id="PS50893">
    <property type="entry name" value="ABC_TRANSPORTER_2"/>
    <property type="match status" value="1"/>
</dbReference>
<dbReference type="SUPFAM" id="SSF90123">
    <property type="entry name" value="ABC transporter transmembrane region"/>
    <property type="match status" value="1"/>
</dbReference>
<keyword evidence="3" id="KW-1003">Cell membrane</keyword>
<dbReference type="InterPro" id="IPR011527">
    <property type="entry name" value="ABC1_TM_dom"/>
</dbReference>
<evidence type="ECO:0000313" key="13">
    <source>
        <dbReference type="Proteomes" id="UP000092578"/>
    </source>
</evidence>
<feature type="domain" description="ABC transmembrane type-1" evidence="11">
    <location>
        <begin position="19"/>
        <end position="303"/>
    </location>
</feature>
<dbReference type="GO" id="GO:0005524">
    <property type="term" value="F:ATP binding"/>
    <property type="evidence" value="ECO:0007669"/>
    <property type="project" value="UniProtKB-KW"/>
</dbReference>
<dbReference type="InterPro" id="IPR039421">
    <property type="entry name" value="Type_1_exporter"/>
</dbReference>
<name>A0A1B9AMD1_9BACI</name>
<keyword evidence="5" id="KW-0547">Nucleotide-binding</keyword>
<dbReference type="InterPro" id="IPR003439">
    <property type="entry name" value="ABC_transporter-like_ATP-bd"/>
</dbReference>
<dbReference type="PANTHER" id="PTHR43394">
    <property type="entry name" value="ATP-DEPENDENT PERMEASE MDL1, MITOCHONDRIAL"/>
    <property type="match status" value="1"/>
</dbReference>
<comment type="subcellular location">
    <subcellularLocation>
        <location evidence="1">Cell membrane</location>
        <topology evidence="1">Multi-pass membrane protein</topology>
    </subcellularLocation>
</comment>
<evidence type="ECO:0000313" key="12">
    <source>
        <dbReference type="EMBL" id="OCA85067.1"/>
    </source>
</evidence>
<dbReference type="EMBL" id="MAYT01000027">
    <property type="protein sequence ID" value="OCA85067.1"/>
    <property type="molecule type" value="Genomic_DNA"/>
</dbReference>
<evidence type="ECO:0000256" key="1">
    <source>
        <dbReference type="ARBA" id="ARBA00004651"/>
    </source>
</evidence>
<sequence>MKVFIDLKWFFKQEKRPYIVGILLLIVVAMLELVPPKIIGIIVDAIKEGTLTGSELLKWMIILTVTGISMYVIRYFWRAMIFGSSLKLARQLRDMLYAHFTKMSQTFYQKKRVGDLMAHATNDLQAIQQTAGAGVLTMVDSLTIGIAVVVIMAATISWELTLICLIPMPFMAIMTNWYGRLLHERFYKAQEAFSSLNDKTQESITGIKVIKTFGQEKEDVEEFYHQSANVVKKNLAVARVDALYDPTIAGIVGVSFFLSIAFGAKFVIDGMITIGELVSFNAYLGLLVWPMLAFGWLFNILERGRASYDRIRKILNEPVDVKDTPDALDQVPTGDIAFHINDFTYPGEQQPVLKQIHFRLRRGETLGIVGKTGAGKTTLLKLLIRESEGFDGDILFGERRIDQYKLERLREAIGYVPQEHFLFSATVAENISFAKPDASIEEVHHAAKLAKVDQDILQFTDGYETIVGERGVSLSGGQKQRISIARALLMQPEVLILDDSLSAVDAKTEEGILASLRETRAGKTTIITAHRLSAIQHADRIVVLDEGEIAQMGTHDELMEQDGWYKEMYLHQQLEALVEKGGSHGQTN</sequence>
<dbReference type="CDD" id="cd18541">
    <property type="entry name" value="ABC_6TM_TmrB_like"/>
    <property type="match status" value="1"/>
</dbReference>
<dbReference type="GO" id="GO:0005886">
    <property type="term" value="C:plasma membrane"/>
    <property type="evidence" value="ECO:0007669"/>
    <property type="project" value="UniProtKB-SubCell"/>
</dbReference>
<organism evidence="12 13">
    <name type="scientific">Pseudobacillus wudalianchiensis</name>
    <dbReference type="NCBI Taxonomy" id="1743143"/>
    <lineage>
        <taxon>Bacteria</taxon>
        <taxon>Bacillati</taxon>
        <taxon>Bacillota</taxon>
        <taxon>Bacilli</taxon>
        <taxon>Bacillales</taxon>
        <taxon>Bacillaceae</taxon>
        <taxon>Pseudobacillus</taxon>
    </lineage>
</organism>
<reference evidence="13" key="1">
    <citation type="submission" date="2016-05" db="EMBL/GenBank/DDBJ databases">
        <authorList>
            <person name="Liu B."/>
            <person name="Wang J."/>
            <person name="Zhu Y."/>
            <person name="Liu G."/>
            <person name="Chen Q."/>
            <person name="Chen Z."/>
            <person name="Lan J."/>
            <person name="Che J."/>
            <person name="Ge C."/>
            <person name="Shi H."/>
            <person name="Pan Z."/>
            <person name="Liu X."/>
        </authorList>
    </citation>
    <scope>NUCLEOTIDE SEQUENCE [LARGE SCALE GENOMIC DNA]</scope>
    <source>
        <strain evidence="13">FJAT-27215</strain>
    </source>
</reference>
<feature type="transmembrane region" description="Helical" evidence="9">
    <location>
        <begin position="133"/>
        <end position="154"/>
    </location>
</feature>
<dbReference type="GO" id="GO:0015421">
    <property type="term" value="F:ABC-type oligopeptide transporter activity"/>
    <property type="evidence" value="ECO:0007669"/>
    <property type="project" value="TreeGrafter"/>
</dbReference>
<comment type="caution">
    <text evidence="12">The sequence shown here is derived from an EMBL/GenBank/DDBJ whole genome shotgun (WGS) entry which is preliminary data.</text>
</comment>
<dbReference type="Pfam" id="PF00005">
    <property type="entry name" value="ABC_tran"/>
    <property type="match status" value="1"/>
</dbReference>
<evidence type="ECO:0000256" key="4">
    <source>
        <dbReference type="ARBA" id="ARBA00022692"/>
    </source>
</evidence>
<feature type="transmembrane region" description="Helical" evidence="9">
    <location>
        <begin position="280"/>
        <end position="301"/>
    </location>
</feature>
<dbReference type="FunFam" id="1.20.1560.10:FF:000011">
    <property type="entry name" value="Multidrug ABC transporter ATP-binding protein"/>
    <property type="match status" value="1"/>
</dbReference>
<dbReference type="InterPro" id="IPR017871">
    <property type="entry name" value="ABC_transporter-like_CS"/>
</dbReference>
<proteinExistence type="predicted"/>
<evidence type="ECO:0000259" key="10">
    <source>
        <dbReference type="PROSITE" id="PS50893"/>
    </source>
</evidence>
<dbReference type="SUPFAM" id="SSF52540">
    <property type="entry name" value="P-loop containing nucleoside triphosphate hydrolases"/>
    <property type="match status" value="1"/>
</dbReference>
<evidence type="ECO:0000256" key="7">
    <source>
        <dbReference type="ARBA" id="ARBA00022989"/>
    </source>
</evidence>
<evidence type="ECO:0000256" key="5">
    <source>
        <dbReference type="ARBA" id="ARBA00022741"/>
    </source>
</evidence>
<dbReference type="Gene3D" id="3.40.50.300">
    <property type="entry name" value="P-loop containing nucleotide triphosphate hydrolases"/>
    <property type="match status" value="1"/>
</dbReference>
<dbReference type="Gene3D" id="1.20.1560.10">
    <property type="entry name" value="ABC transporter type 1, transmembrane domain"/>
    <property type="match status" value="1"/>
</dbReference>
<dbReference type="InterPro" id="IPR003593">
    <property type="entry name" value="AAA+_ATPase"/>
</dbReference>
<feature type="transmembrane region" description="Helical" evidence="9">
    <location>
        <begin position="59"/>
        <end position="77"/>
    </location>
</feature>
<protein>
    <submittedName>
        <fullName evidence="12">Multidrug ABC transporter permease/ATP-binding protein</fullName>
    </submittedName>
</protein>